<evidence type="ECO:0000313" key="3">
    <source>
        <dbReference type="Proteomes" id="UP000674143"/>
    </source>
</evidence>
<dbReference type="Proteomes" id="UP000674143">
    <property type="component" value="Unassembled WGS sequence"/>
</dbReference>
<protein>
    <recommendedName>
        <fullName evidence="4">Membrane-associated protein</fullName>
    </recommendedName>
</protein>
<feature type="signal peptide" evidence="1">
    <location>
        <begin position="1"/>
        <end position="36"/>
    </location>
</feature>
<organism evidence="2 3">
    <name type="scientific">Leishmania orientalis</name>
    <dbReference type="NCBI Taxonomy" id="2249476"/>
    <lineage>
        <taxon>Eukaryota</taxon>
        <taxon>Discoba</taxon>
        <taxon>Euglenozoa</taxon>
        <taxon>Kinetoplastea</taxon>
        <taxon>Metakinetoplastina</taxon>
        <taxon>Trypanosomatida</taxon>
        <taxon>Trypanosomatidae</taxon>
        <taxon>Leishmaniinae</taxon>
        <taxon>Leishmania</taxon>
    </lineage>
</organism>
<reference evidence="3" key="2">
    <citation type="journal article" date="2021" name="Sci. Data">
        <title>Chromosome-scale genome sequencing, assembly and annotation of six genomes from subfamily Leishmaniinae.</title>
        <authorList>
            <person name="Almutairi H."/>
            <person name="Urbaniak M.D."/>
            <person name="Bates M.D."/>
            <person name="Jariyapan N."/>
            <person name="Kwakye-Nuako G."/>
            <person name="Thomaz Soccol V."/>
            <person name="Al-Salem W.S."/>
            <person name="Dillon R.J."/>
            <person name="Bates P.A."/>
            <person name="Gatherer D."/>
        </authorList>
    </citation>
    <scope>NUCLEOTIDE SEQUENCE [LARGE SCALE GENOMIC DNA]</scope>
</reference>
<accession>A0A836KZQ6</accession>
<dbReference type="RefSeq" id="XP_067064742.1">
    <property type="nucleotide sequence ID" value="XM_067206933.1"/>
</dbReference>
<keyword evidence="1" id="KW-0732">Signal</keyword>
<feature type="chain" id="PRO_5032941049" description="Membrane-associated protein" evidence="1">
    <location>
        <begin position="37"/>
        <end position="201"/>
    </location>
</feature>
<proteinExistence type="predicted"/>
<evidence type="ECO:0008006" key="4">
    <source>
        <dbReference type="Google" id="ProtNLM"/>
    </source>
</evidence>
<sequence length="201" mass="20949">MSSSTRASRLVAFTAAAGFLLLLLLVTPCSLTTAYAAASVADFRKAYQVIMESAGEGFGAFYRDMTQPPASSEWECTTGLSTAFSVAYASATAPYTLSVLSSTLTVTRSSVTSGVSYDLIGISCAYDAACGDMMRGSSLSFPLTAGHVVIVAGSITSNGIVNFMPVSFYVIQPASACSSAHIANVTRAFTGTSAVWMQLWE</sequence>
<name>A0A836KZQ6_9TRYP</name>
<keyword evidence="3" id="KW-1185">Reference proteome</keyword>
<dbReference type="EMBL" id="JAFHLR010000014">
    <property type="protein sequence ID" value="KAG5483803.1"/>
    <property type="molecule type" value="Genomic_DNA"/>
</dbReference>
<dbReference type="GeneID" id="92360867"/>
<evidence type="ECO:0000256" key="1">
    <source>
        <dbReference type="SAM" id="SignalP"/>
    </source>
</evidence>
<evidence type="ECO:0000313" key="2">
    <source>
        <dbReference type="EMBL" id="KAG5483803.1"/>
    </source>
</evidence>
<gene>
    <name evidence="2" type="ORF">LSCM4_04958</name>
</gene>
<comment type="caution">
    <text evidence="2">The sequence shown here is derived from an EMBL/GenBank/DDBJ whole genome shotgun (WGS) entry which is preliminary data.</text>
</comment>
<dbReference type="KEGG" id="loi:92360867"/>
<dbReference type="AlphaFoldDB" id="A0A836KZQ6"/>
<reference evidence="3" key="1">
    <citation type="journal article" date="2021" name="Microbiol. Resour. Announc.">
        <title>LGAAP: Leishmaniinae Genome Assembly and Annotation Pipeline.</title>
        <authorList>
            <person name="Almutairi H."/>
            <person name="Urbaniak M.D."/>
            <person name="Bates M.D."/>
            <person name="Jariyapan N."/>
            <person name="Kwakye-Nuako G."/>
            <person name="Thomaz-Soccol V."/>
            <person name="Al-Salem W.S."/>
            <person name="Dillon R.J."/>
            <person name="Bates P.A."/>
            <person name="Gatherer D."/>
        </authorList>
    </citation>
    <scope>NUCLEOTIDE SEQUENCE [LARGE SCALE GENOMIC DNA]</scope>
</reference>